<dbReference type="InterPro" id="IPR051054">
    <property type="entry name" value="SorC_transcr_regulators"/>
</dbReference>
<dbReference type="AlphaFoldDB" id="A0A4Y9JE50"/>
<dbReference type="PROSITE" id="PS50943">
    <property type="entry name" value="HTH_CROC1"/>
    <property type="match status" value="1"/>
</dbReference>
<evidence type="ECO:0000256" key="3">
    <source>
        <dbReference type="ARBA" id="ARBA00023125"/>
    </source>
</evidence>
<dbReference type="Proteomes" id="UP000297253">
    <property type="component" value="Unassembled WGS sequence"/>
</dbReference>
<dbReference type="GO" id="GO:0006352">
    <property type="term" value="P:DNA-templated transcription initiation"/>
    <property type="evidence" value="ECO:0007669"/>
    <property type="project" value="InterPro"/>
</dbReference>
<dbReference type="SUPFAM" id="SSF100950">
    <property type="entry name" value="NagB/RpiA/CoA transferase-like"/>
    <property type="match status" value="1"/>
</dbReference>
<sequence>MEKYTEKDYVKVAVMYYDEGMTQAEIAKKLKVSRSLISKILIDAREAKIVEVFINSQSVVTAKLEREIEKRFNVSSVVVVDTDGLSVAEIKRKVSRAAAGHCESYIKRNTNIRSIGVSWGETLKYMIDYFPYVSYPQIHIYPLVGGMGNEYFYLHSNQLVQTLAQKMGALAHYLYVPAMVSSVSLKEELERDSTISCVMDESRNVDFAIVGLASLIEESTMTRTGYISHDDVEQFKQLGIIGDINSQFFGRHGESDFEINRHVVGLSIEDIKNIPAVMAVSYGEEKADAIKVALENQLLNMLVTTDKTAKKLLSM</sequence>
<dbReference type="RefSeq" id="WP_135181629.1">
    <property type="nucleotide sequence ID" value="NZ_JADGKZ010000004.1"/>
</dbReference>
<dbReference type="Gene3D" id="1.10.10.60">
    <property type="entry name" value="Homeodomain-like"/>
    <property type="match status" value="1"/>
</dbReference>
<evidence type="ECO:0000313" key="7">
    <source>
        <dbReference type="Proteomes" id="UP000297253"/>
    </source>
</evidence>
<dbReference type="Gene3D" id="3.40.50.1360">
    <property type="match status" value="1"/>
</dbReference>
<dbReference type="SUPFAM" id="SSF88659">
    <property type="entry name" value="Sigma3 and sigma4 domains of RNA polymerase sigma factors"/>
    <property type="match status" value="1"/>
</dbReference>
<protein>
    <submittedName>
        <fullName evidence="6">Sugar-binding transcriptional regulator</fullName>
    </submittedName>
</protein>
<keyword evidence="3" id="KW-0238">DNA-binding</keyword>
<dbReference type="PANTHER" id="PTHR34294:SF12">
    <property type="entry name" value="SUGAR-BINDING TRANSCRIPTIONAL REGULATOR"/>
    <property type="match status" value="1"/>
</dbReference>
<evidence type="ECO:0000259" key="5">
    <source>
        <dbReference type="PROSITE" id="PS50943"/>
    </source>
</evidence>
<keyword evidence="4" id="KW-0804">Transcription</keyword>
<dbReference type="InterPro" id="IPR007630">
    <property type="entry name" value="RNA_pol_sigma70_r4"/>
</dbReference>
<evidence type="ECO:0000256" key="1">
    <source>
        <dbReference type="ARBA" id="ARBA00010466"/>
    </source>
</evidence>
<dbReference type="InterPro" id="IPR013324">
    <property type="entry name" value="RNA_pol_sigma_r3/r4-like"/>
</dbReference>
<keyword evidence="2" id="KW-0805">Transcription regulation</keyword>
<organism evidence="6 7">
    <name type="scientific">Streptococcus cuniculi</name>
    <dbReference type="NCBI Taxonomy" id="1432788"/>
    <lineage>
        <taxon>Bacteria</taxon>
        <taxon>Bacillati</taxon>
        <taxon>Bacillota</taxon>
        <taxon>Bacilli</taxon>
        <taxon>Lactobacillales</taxon>
        <taxon>Streptococcaceae</taxon>
        <taxon>Streptococcus</taxon>
    </lineage>
</organism>
<name>A0A4Y9JE50_9STRE</name>
<dbReference type="Pfam" id="PF04198">
    <property type="entry name" value="Sugar-bind"/>
    <property type="match status" value="1"/>
</dbReference>
<reference evidence="6 7" key="1">
    <citation type="submission" date="2019-03" db="EMBL/GenBank/DDBJ databases">
        <title>Diversity of the mouse oral microbiome.</title>
        <authorList>
            <person name="Joseph S."/>
            <person name="Aduse-Opoku J."/>
            <person name="Curtis M."/>
            <person name="Wade W."/>
            <person name="Hashim A."/>
        </authorList>
    </citation>
    <scope>NUCLEOTIDE SEQUENCE [LARGE SCALE GENOMIC DNA]</scope>
    <source>
        <strain evidence="6 7">WM131</strain>
    </source>
</reference>
<dbReference type="OrthoDB" id="58802at2"/>
<comment type="similarity">
    <text evidence="1">Belongs to the SorC transcriptional regulatory family.</text>
</comment>
<dbReference type="EMBL" id="SPPD01000004">
    <property type="protein sequence ID" value="TFU98224.1"/>
    <property type="molecule type" value="Genomic_DNA"/>
</dbReference>
<proteinExistence type="inferred from homology"/>
<dbReference type="GO" id="GO:0030246">
    <property type="term" value="F:carbohydrate binding"/>
    <property type="evidence" value="ECO:0007669"/>
    <property type="project" value="InterPro"/>
</dbReference>
<accession>A0A4Y9JE50</accession>
<dbReference type="GO" id="GO:0003677">
    <property type="term" value="F:DNA binding"/>
    <property type="evidence" value="ECO:0007669"/>
    <property type="project" value="UniProtKB-KW"/>
</dbReference>
<dbReference type="InterPro" id="IPR037171">
    <property type="entry name" value="NagB/RpiA_transferase-like"/>
</dbReference>
<dbReference type="PANTHER" id="PTHR34294">
    <property type="entry name" value="TRANSCRIPTIONAL REGULATOR-RELATED"/>
    <property type="match status" value="1"/>
</dbReference>
<evidence type="ECO:0000256" key="4">
    <source>
        <dbReference type="ARBA" id="ARBA00023163"/>
    </source>
</evidence>
<feature type="domain" description="HTH cro/C1-type" evidence="5">
    <location>
        <begin position="20"/>
        <end position="40"/>
    </location>
</feature>
<dbReference type="InterPro" id="IPR007324">
    <property type="entry name" value="Sugar-bd_dom_put"/>
</dbReference>
<evidence type="ECO:0000256" key="2">
    <source>
        <dbReference type="ARBA" id="ARBA00023015"/>
    </source>
</evidence>
<evidence type="ECO:0000313" key="6">
    <source>
        <dbReference type="EMBL" id="TFU98224.1"/>
    </source>
</evidence>
<dbReference type="Pfam" id="PF04545">
    <property type="entry name" value="Sigma70_r4"/>
    <property type="match status" value="1"/>
</dbReference>
<comment type="caution">
    <text evidence="6">The sequence shown here is derived from an EMBL/GenBank/DDBJ whole genome shotgun (WGS) entry which is preliminary data.</text>
</comment>
<dbReference type="GO" id="GO:0003700">
    <property type="term" value="F:DNA-binding transcription factor activity"/>
    <property type="evidence" value="ECO:0007669"/>
    <property type="project" value="InterPro"/>
</dbReference>
<dbReference type="InterPro" id="IPR001387">
    <property type="entry name" value="Cro/C1-type_HTH"/>
</dbReference>
<gene>
    <name evidence="6" type="ORF">E4T82_04255</name>
</gene>